<organism evidence="1 2">
    <name type="scientific">Colletotrichum gloeosporioides (strain Cg-14)</name>
    <name type="common">Anthracnose fungus</name>
    <name type="synonym">Glomerella cingulata</name>
    <dbReference type="NCBI Taxonomy" id="1237896"/>
    <lineage>
        <taxon>Eukaryota</taxon>
        <taxon>Fungi</taxon>
        <taxon>Dikarya</taxon>
        <taxon>Ascomycota</taxon>
        <taxon>Pezizomycotina</taxon>
        <taxon>Sordariomycetes</taxon>
        <taxon>Hypocreomycetidae</taxon>
        <taxon>Glomerellales</taxon>
        <taxon>Glomerellaceae</taxon>
        <taxon>Colletotrichum</taxon>
        <taxon>Colletotrichum gloeosporioides species complex</taxon>
    </lineage>
</organism>
<gene>
    <name evidence="1" type="ORF">CGLO_07005</name>
</gene>
<protein>
    <submittedName>
        <fullName evidence="1">Uncharacterized protein</fullName>
    </submittedName>
</protein>
<dbReference type="Proteomes" id="UP000015530">
    <property type="component" value="Unassembled WGS sequence"/>
</dbReference>
<name>T0KCX9_COLGC</name>
<comment type="caution">
    <text evidence="1">The sequence shown here is derived from an EMBL/GenBank/DDBJ whole genome shotgun (WGS) entry which is preliminary data.</text>
</comment>
<dbReference type="EMBL" id="AMYD01001404">
    <property type="protein sequence ID" value="EQB53287.1"/>
    <property type="molecule type" value="Genomic_DNA"/>
</dbReference>
<reference evidence="2" key="1">
    <citation type="journal article" date="2013" name="Mol. Plant Microbe Interact.">
        <title>Global aspects of pacC regulation of pathogenicity genes in Colletotrichum gloeosporioides as revealed by transcriptome analysis.</title>
        <authorList>
            <person name="Alkan N."/>
            <person name="Meng X."/>
            <person name="Friedlander G."/>
            <person name="Reuveni E."/>
            <person name="Sukno S."/>
            <person name="Sherman A."/>
            <person name="Thon M."/>
            <person name="Fluhr R."/>
            <person name="Prusky D."/>
        </authorList>
    </citation>
    <scope>NUCLEOTIDE SEQUENCE [LARGE SCALE GENOMIC DNA]</scope>
    <source>
        <strain evidence="2">Cg-14</strain>
    </source>
</reference>
<proteinExistence type="predicted"/>
<sequence>MNKSLPLFP</sequence>
<dbReference type="HOGENOM" id="CLU_222095_1_0_1"/>
<evidence type="ECO:0000313" key="1">
    <source>
        <dbReference type="EMBL" id="EQB53287.1"/>
    </source>
</evidence>
<evidence type="ECO:0000313" key="2">
    <source>
        <dbReference type="Proteomes" id="UP000015530"/>
    </source>
</evidence>
<accession>T0KCX9</accession>